<evidence type="ECO:0000256" key="3">
    <source>
        <dbReference type="ARBA" id="ARBA00023235"/>
    </source>
</evidence>
<feature type="compositionally biased region" description="Polar residues" evidence="8">
    <location>
        <begin position="738"/>
        <end position="754"/>
    </location>
</feature>
<evidence type="ECO:0000259" key="9">
    <source>
        <dbReference type="SMART" id="SM00973"/>
    </source>
</evidence>
<dbReference type="InterPro" id="IPR036390">
    <property type="entry name" value="WH_DNA-bd_sf"/>
</dbReference>
<evidence type="ECO:0000256" key="8">
    <source>
        <dbReference type="SAM" id="MobiDB-lite"/>
    </source>
</evidence>
<keyword evidence="3" id="KW-0413">Isomerase</keyword>
<dbReference type="Proteomes" id="UP001162164">
    <property type="component" value="Unassembled WGS sequence"/>
</dbReference>
<evidence type="ECO:0000256" key="6">
    <source>
        <dbReference type="ARBA" id="ARBA00034808"/>
    </source>
</evidence>
<keyword evidence="2" id="KW-0067">ATP-binding</keyword>
<sequence>MVGCSQPIESNLHRHLTEHLNAEVVLRTITDLDVAMQWLASTFLYVRARKNPRHYDLNVGLSKEQIDKKLLEICQIDLNKLVKVGMLTIDQNIVITPTVVGEIMAKFYVAFETMKLFTQISGTEILIQILDLISRCQEFSEIRLRVNDKKTLNYLNKNSKKNTIRFPLNGKINTWNMKVNCVIQAILGNLDISDHSILAESFTIMRNGERITKCLVEYLETKKTNNFSALLYSILLCKCFQAKLWENSPYITKQLSGIGSVMSHQLANAGKTTFRKILESNPRDLEMIIKRKHPMGNTLIEEVQRIPVYEMALDKINDGKRMKLTIELKNPDDLLEKSTVNVNSTMILIVGNVLNEILAYEKYKHSYMIKNNVITKVIEVDSVCPEVAAHFISSDWGTITPTLNPIFQKEKPKSEQKVTKKPRREVKSSKSEVKIKPSNKGNQKNKDRKGKVDKKNKKASGEKLVTDVEQKETNTNGVTDDKTIDIGVCVSEDARQLRNEELVRPKDQSPSGSVLIDENENPPEAIEETNDEDDDVLDRVSETSGASLFSDQLSSAVFAEHMDKISEEVEKAMQKERNEEEDGVQEERNGGSPLQNIEDPKPIIDFDDKLSKKSLLYYSYKKKEGAGKRQKLADFKFPNKRKITHRAIIENQPDSTQGENFYAITEMLEPASSNMNRKCSAKAFPNNETRSRDERSAENAQKSITWRSPLVFSPAVKYSPKLSFQDRYSREEAEVDNHNNNNDTTLETSVSSKGTNNIMVNVQKTPSQRNKIQIISRSRGTKFALCDKDYTEENQQDETGIQESSKEDALDICSTSFLEKLGIPRMTTRHTRKHDSSPAADYYSQLLSFPIHSQKEKKNISIASEKK</sequence>
<comment type="catalytic activity">
    <reaction evidence="7">
        <text>ATP + H2O = ADP + phosphate + H(+)</text>
        <dbReference type="Rhea" id="RHEA:13065"/>
        <dbReference type="ChEBI" id="CHEBI:15377"/>
        <dbReference type="ChEBI" id="CHEBI:15378"/>
        <dbReference type="ChEBI" id="CHEBI:30616"/>
        <dbReference type="ChEBI" id="CHEBI:43474"/>
        <dbReference type="ChEBI" id="CHEBI:456216"/>
        <dbReference type="EC" id="5.6.2.4"/>
    </reaction>
</comment>
<feature type="domain" description="SEC63" evidence="9">
    <location>
        <begin position="97"/>
        <end position="405"/>
    </location>
</feature>
<protein>
    <recommendedName>
        <fullName evidence="6">DNA 3'-5' helicase</fullName>
        <ecNumber evidence="6">5.6.2.4</ecNumber>
    </recommendedName>
</protein>
<dbReference type="Pfam" id="PF02889">
    <property type="entry name" value="Sec63"/>
    <property type="match status" value="1"/>
</dbReference>
<evidence type="ECO:0000256" key="7">
    <source>
        <dbReference type="ARBA" id="ARBA00048988"/>
    </source>
</evidence>
<dbReference type="InterPro" id="IPR057842">
    <property type="entry name" value="WH_MER3"/>
</dbReference>
<dbReference type="Gene3D" id="1.10.3380.10">
    <property type="entry name" value="Sec63 N-terminal domain-like domain"/>
    <property type="match status" value="1"/>
</dbReference>
<feature type="compositionally biased region" description="Basic residues" evidence="8">
    <location>
        <begin position="446"/>
        <end position="458"/>
    </location>
</feature>
<dbReference type="InterPro" id="IPR036388">
    <property type="entry name" value="WH-like_DNA-bd_sf"/>
</dbReference>
<feature type="region of interest" description="Disordered" evidence="8">
    <location>
        <begin position="499"/>
        <end position="535"/>
    </location>
</feature>
<comment type="catalytic activity">
    <reaction evidence="5">
        <text>Couples ATP hydrolysis with the unwinding of duplex DNA by translocating in the 3'-5' direction.</text>
        <dbReference type="EC" id="5.6.2.4"/>
    </reaction>
</comment>
<accession>A0ABQ9K073</accession>
<feature type="compositionally biased region" description="Basic and acidic residues" evidence="8">
    <location>
        <begin position="425"/>
        <end position="435"/>
    </location>
</feature>
<feature type="region of interest" description="Disordered" evidence="8">
    <location>
        <begin position="729"/>
        <end position="754"/>
    </location>
</feature>
<dbReference type="PANTHER" id="PTHR47835">
    <property type="entry name" value="HFM1, ATP DEPENDENT DNA HELICASE HOMOLOG"/>
    <property type="match status" value="1"/>
</dbReference>
<dbReference type="EMBL" id="JAPWTJ010000053">
    <property type="protein sequence ID" value="KAJ8983995.1"/>
    <property type="molecule type" value="Genomic_DNA"/>
</dbReference>
<name>A0ABQ9K073_9CUCU</name>
<dbReference type="SMART" id="SM00973">
    <property type="entry name" value="Sec63"/>
    <property type="match status" value="1"/>
</dbReference>
<dbReference type="EC" id="5.6.2.4" evidence="6"/>
<evidence type="ECO:0000256" key="4">
    <source>
        <dbReference type="ARBA" id="ARBA00023254"/>
    </source>
</evidence>
<keyword evidence="11" id="KW-1185">Reference proteome</keyword>
<dbReference type="Pfam" id="PF23445">
    <property type="entry name" value="WHD_SNRNP200"/>
    <property type="match status" value="1"/>
</dbReference>
<evidence type="ECO:0000256" key="2">
    <source>
        <dbReference type="ARBA" id="ARBA00022806"/>
    </source>
</evidence>
<feature type="region of interest" description="Disordered" evidence="8">
    <location>
        <begin position="571"/>
        <end position="605"/>
    </location>
</feature>
<evidence type="ECO:0000256" key="1">
    <source>
        <dbReference type="ARBA" id="ARBA00022801"/>
    </source>
</evidence>
<dbReference type="InterPro" id="IPR004179">
    <property type="entry name" value="Sec63-dom"/>
</dbReference>
<dbReference type="InterPro" id="IPR052247">
    <property type="entry name" value="Meiotic_Crossover_Helicase"/>
</dbReference>
<keyword evidence="1" id="KW-0378">Hydrolase</keyword>
<evidence type="ECO:0000313" key="11">
    <source>
        <dbReference type="Proteomes" id="UP001162164"/>
    </source>
</evidence>
<keyword evidence="4" id="KW-0469">Meiosis</keyword>
<feature type="compositionally biased region" description="Acidic residues" evidence="8">
    <location>
        <begin position="517"/>
        <end position="535"/>
    </location>
</feature>
<keyword evidence="2" id="KW-0347">Helicase</keyword>
<feature type="compositionally biased region" description="Basic and acidic residues" evidence="8">
    <location>
        <begin position="408"/>
        <end position="418"/>
    </location>
</feature>
<evidence type="ECO:0000256" key="5">
    <source>
        <dbReference type="ARBA" id="ARBA00034617"/>
    </source>
</evidence>
<dbReference type="SUPFAM" id="SSF158702">
    <property type="entry name" value="Sec63 N-terminal domain-like"/>
    <property type="match status" value="1"/>
</dbReference>
<feature type="region of interest" description="Disordered" evidence="8">
    <location>
        <begin position="403"/>
        <end position="481"/>
    </location>
</feature>
<dbReference type="Gene3D" id="1.10.10.10">
    <property type="entry name" value="Winged helix-like DNA-binding domain superfamily/Winged helix DNA-binding domain"/>
    <property type="match status" value="1"/>
</dbReference>
<gene>
    <name evidence="10" type="ORF">NQ317_008700</name>
</gene>
<reference evidence="10" key="1">
    <citation type="journal article" date="2023" name="Insect Mol. Biol.">
        <title>Genome sequencing provides insights into the evolution of gene families encoding plant cell wall-degrading enzymes in longhorned beetles.</title>
        <authorList>
            <person name="Shin N.R."/>
            <person name="Okamura Y."/>
            <person name="Kirsch R."/>
            <person name="Pauchet Y."/>
        </authorList>
    </citation>
    <scope>NUCLEOTIDE SEQUENCE</scope>
    <source>
        <strain evidence="10">MMC_N1</strain>
    </source>
</reference>
<feature type="compositionally biased region" description="Basic and acidic residues" evidence="8">
    <location>
        <begin position="459"/>
        <end position="472"/>
    </location>
</feature>
<comment type="caution">
    <text evidence="10">The sequence shown here is derived from an EMBL/GenBank/DDBJ whole genome shotgun (WGS) entry which is preliminary data.</text>
</comment>
<organism evidence="10 11">
    <name type="scientific">Molorchus minor</name>
    <dbReference type="NCBI Taxonomy" id="1323400"/>
    <lineage>
        <taxon>Eukaryota</taxon>
        <taxon>Metazoa</taxon>
        <taxon>Ecdysozoa</taxon>
        <taxon>Arthropoda</taxon>
        <taxon>Hexapoda</taxon>
        <taxon>Insecta</taxon>
        <taxon>Pterygota</taxon>
        <taxon>Neoptera</taxon>
        <taxon>Endopterygota</taxon>
        <taxon>Coleoptera</taxon>
        <taxon>Polyphaga</taxon>
        <taxon>Cucujiformia</taxon>
        <taxon>Chrysomeloidea</taxon>
        <taxon>Cerambycidae</taxon>
        <taxon>Lamiinae</taxon>
        <taxon>Monochamini</taxon>
        <taxon>Molorchus</taxon>
    </lineage>
</organism>
<dbReference type="PANTHER" id="PTHR47835:SF3">
    <property type="entry name" value="HELICASE FOR MEIOSIS 1"/>
    <property type="match status" value="1"/>
</dbReference>
<keyword evidence="2" id="KW-0547">Nucleotide-binding</keyword>
<proteinExistence type="predicted"/>
<dbReference type="SUPFAM" id="SSF46785">
    <property type="entry name" value="Winged helix' DNA-binding domain"/>
    <property type="match status" value="1"/>
</dbReference>
<evidence type="ECO:0000313" key="10">
    <source>
        <dbReference type="EMBL" id="KAJ8983995.1"/>
    </source>
</evidence>